<feature type="compositionally biased region" description="Basic residues" evidence="2">
    <location>
        <begin position="1115"/>
        <end position="1126"/>
    </location>
</feature>
<dbReference type="STRING" id="151549.A0A4C1S8Z0"/>
<dbReference type="CDD" id="cd00176">
    <property type="entry name" value="SPEC"/>
    <property type="match status" value="1"/>
</dbReference>
<dbReference type="Proteomes" id="UP000299102">
    <property type="component" value="Unassembled WGS sequence"/>
</dbReference>
<feature type="coiled-coil region" evidence="1">
    <location>
        <begin position="531"/>
        <end position="558"/>
    </location>
</feature>
<evidence type="ECO:0000256" key="2">
    <source>
        <dbReference type="SAM" id="MobiDB-lite"/>
    </source>
</evidence>
<feature type="compositionally biased region" description="Basic residues" evidence="2">
    <location>
        <begin position="1019"/>
        <end position="1028"/>
    </location>
</feature>
<feature type="region of interest" description="Disordered" evidence="2">
    <location>
        <begin position="1008"/>
        <end position="1031"/>
    </location>
</feature>
<gene>
    <name evidence="3" type="ORF">EVAR_224_1</name>
</gene>
<feature type="region of interest" description="Disordered" evidence="2">
    <location>
        <begin position="631"/>
        <end position="683"/>
    </location>
</feature>
<dbReference type="OrthoDB" id="6538186at2759"/>
<dbReference type="GO" id="GO:0005737">
    <property type="term" value="C:cytoplasm"/>
    <property type="evidence" value="ECO:0007669"/>
    <property type="project" value="UniProtKB-ARBA"/>
</dbReference>
<protein>
    <recommendedName>
        <fullName evidence="5">Nesprin-1</fullName>
    </recommendedName>
</protein>
<feature type="coiled-coil region" evidence="1">
    <location>
        <begin position="353"/>
        <end position="390"/>
    </location>
</feature>
<name>A0A4C1S8Z0_EUMVA</name>
<keyword evidence="4" id="KW-1185">Reference proteome</keyword>
<dbReference type="SMART" id="SM00150">
    <property type="entry name" value="SPEC"/>
    <property type="match status" value="2"/>
</dbReference>
<evidence type="ECO:0000256" key="1">
    <source>
        <dbReference type="SAM" id="Coils"/>
    </source>
</evidence>
<feature type="region of interest" description="Disordered" evidence="2">
    <location>
        <begin position="2768"/>
        <end position="2790"/>
    </location>
</feature>
<feature type="compositionally biased region" description="Basic residues" evidence="2">
    <location>
        <begin position="638"/>
        <end position="654"/>
    </location>
</feature>
<keyword evidence="1" id="KW-0175">Coiled coil</keyword>
<dbReference type="EMBL" id="BGZK01000001">
    <property type="protein sequence ID" value="GBO98722.1"/>
    <property type="molecule type" value="Genomic_DNA"/>
</dbReference>
<feature type="compositionally biased region" description="Basic and acidic residues" evidence="2">
    <location>
        <begin position="818"/>
        <end position="832"/>
    </location>
</feature>
<proteinExistence type="predicted"/>
<dbReference type="SUPFAM" id="SSF46966">
    <property type="entry name" value="Spectrin repeat"/>
    <property type="match status" value="1"/>
</dbReference>
<evidence type="ECO:0000313" key="4">
    <source>
        <dbReference type="Proteomes" id="UP000299102"/>
    </source>
</evidence>
<accession>A0A4C1S8Z0</accession>
<evidence type="ECO:0008006" key="5">
    <source>
        <dbReference type="Google" id="ProtNLM"/>
    </source>
</evidence>
<comment type="caution">
    <text evidence="3">The sequence shown here is derived from an EMBL/GenBank/DDBJ whole genome shotgun (WGS) entry which is preliminary data.</text>
</comment>
<feature type="region of interest" description="Disordered" evidence="2">
    <location>
        <begin position="561"/>
        <end position="588"/>
    </location>
</feature>
<sequence>MYAAAILPTDAFGAVKGVRYSPPAHDSARHVFSLNIPLKSFVASPRLSVARSSRRGTSGERKHVKLAMHQKNSRSLMSPYKHKNVKYKIRSGAQISSPRLRQTLAARLAEIDEIVSDFDHVSEKIDQLRQQIEVCIAKVKTFYVFGEDDAEGGVRDLGVEVSELVERTKTFTEESRKRYGGSAPADVAQELSALELSSEALAAAMEEKEREWKRARTTRTEYAADVEEVQAWIRASELTARDRTLPPQPYRERLVATRADIPAISDRMERLQRNARAIVEGSRDASERQLVQSTVTALADQFAAVCSELEARQAAVEDACDAVARFLALLEKVLLWVETQRAFLARPLPLADLQEAQQKQTEYGNALKSCKQQSKNLADMAKELEAIERVTSPGDLPSRLEMAENATIDVEKRLAKTNGLLQELSEEWERCEKKLKDVGHWLEATTKTIETPQNAKKPLRDRLAIREKIITDISVQKTKISYAVEKLNVHFGPDGVAAQSRGPEGVEAAARELNSSLDNLGAQTSAQAKHLEAALSQVEAYCADVARLRAQLLEVEQQLRQAAQPNYSPRDPDRAQRQQQESPPSDAARRIEELTRAIYELDPYFVMAPPERPPPADPTDESIVALSMMVSTADRARLNRRPRSPERRVRKRPSSPKSGPELRVKEMSTLSVPNKTHRAPSPVWTLGGTTYAEIVKGHNSRSSSIGSRQSSVQRQPQYMSVARSGSPIEDIIDPVSKSDDYSVSVSGVQVPLYEQSTDSHTYEQSVLYETCDLTSYEIASEIEMPISRDIETYFQTDIRPEDEQTTYIEQSQILRNKPCQDSKPEYRERDLSSDSTSRTRTQDLSYAEILALGLRKRNVGCSILQEEIPKQKVSSDEMPTTFTHKTDAFLDTTKRNKLSEKESKPTKIIETYKPVHSEVHSGAKMRKTIEKEKNTAIDTQTYKKKKLPKRPIEVQDFNWDVETTQVEVRVEPVKQIETKVHYKKSESSEPPNNTNTVIRSSTICKEDEVDSKKKEQPKVIKKKGKTKKQKLEEDEIDKALKEIEATEKHKRKQKHIAEISNKILSASECNIPQKDAEESIILPQTLAIEIKDTNIKVSDINDNRENKDIEENKINKKKHKSKKKRHLASETSELLKNREVSNISTEPESNYIESINTQTIKESHELTENSNQEKILSEDLLKKTEEEISSCNMQKDFNKDLMNMDWNVLIAEEELTGKDSIDVTLERLSENVNIASETLILEQIQSRVETPQVIIDNNSTAQDTNVEDEKTIMSTDFNAANLIKYQPLESQSSMETNITTAMHQDENTKFSKVAPEVPKTFKENVDDINNMKSQTKADPEILNLETLEATEVLEGDKLQDKNIIQSIEYVDKDRAGNAIVEIDEKTVSDISQDFIKNEQNNNETKLATKETLEQPIFNVFEEVTVYKPAMEDIKTHTIYLITHEEKKLPPIRKVKISNNKSVNETFIQDENTENSITSKEDSKESAILEMHVEEEFSPTEISVFGDSVPTDICREKMDNTCQGQDTITKIDATILQSTISSGVGEKIDFVEEIPRFMDSTENDEILEPVIFGSVKDRQKLDIKNDVIQLPLKEIKTLPNQEIIDEVKIYSLELDQNQLEYDLYMLSKKKNEFDDLEFDTQITDVSKDFTHELVNTPNYVQSSQDDTTLFAQHRSNDQQCTNTETIFDSTLIPNRPIDCIFEQNTIATQKNDLVQEINSKKIVSDINKTLSDQPLYNYHELVDAEKRLAYISKPKISSINIEITTTDVIKPKQDNVRQKVDETSSTELTGTLITENSLNNITSCEQIQSDNQNLKHADKLIPSNSNLEQSRIKPDVFAVDNTKSDKSSLIQKSQEIPSTMLPDIGIVENIPENKMSSELCEQFRYISQKEISTEQLLSSNAESQHSVTANDLPATTITNAEISGCTPKLNETSYIQLKETVNEDKMSINELNTAVFEQSPWNYQEFNDAEMILASTIKPESLDKRNLDDTDITKLVQNELVQETKKILQNDLTDSTFKKNTEISTILSEQPRYNYQELSNAESFLARINSLTPNFVNRSMENIEIEQGKIIHEAEANSFPEINETVSKEPRKIIQEAEGKPFPETNEAVEKEQRKIIKEAVEKSFPKNNKAIDKEQKKTVEATEGKPFPEANEQVDKERKLTDKMCIALFEAPRYNHQELIDAEILLAANNSFKPNFVAQNVLKENLTKFGQDKSLLKEKGIVCKDDRKEITENTSAVNSLLFEQPRYNPQELLDAEVLLASMQPLQFHSEKYNITENNKLEYQPIAVETYDTVETNTNAKDKDGEKLTNQKILDSLNVDDDTTSSLHDPQKRLVDKNFDIQTENIEEPGNYGKQKLETEAVSENTPLEIEISVVPKCIVESKETSETRENNAEKSLLSAREEQTHILSSEETTANIPQQNLLRETKTELCSDLGIPMQQVENNSEDNLELLTKVDNLDESFVSMVFGDISDEPCCVQHEKPEMQIDTQAQNISTLSIETVFPSTLYVESQDLSKDVTDSTLKVANRDKLFPDFHTQISETDMEYETKIKTDLDIADVESRVSDKEETEEVTDIKSESLIVTKPQEESLYVFSVESIQPSTVIQDANVPLECENNSQKLNSNSTSEISDLNESLVPLVFGKLDDIIMQDENMKLETQQDIRNEVQESLKPNVSEELVSDLEFDIQHSNQNTELPKDEQLISCESENEMKATDMPSQESIEDEFVWVEKIDEFVDDTTQNVALLRDDFNSKSESLTSKTSFHVVPEDIKQDLSSESSDIKSLSEQLTTDHSTSVHLEIGTPVVIAMQDSNNEKR</sequence>
<feature type="compositionally biased region" description="Basic and acidic residues" evidence="2">
    <location>
        <begin position="1008"/>
        <end position="1018"/>
    </location>
</feature>
<dbReference type="InterPro" id="IPR018159">
    <property type="entry name" value="Spectrin/alpha-actinin"/>
</dbReference>
<feature type="compositionally biased region" description="Low complexity" evidence="2">
    <location>
        <begin position="2771"/>
        <end position="2782"/>
    </location>
</feature>
<evidence type="ECO:0000313" key="3">
    <source>
        <dbReference type="EMBL" id="GBO98722.1"/>
    </source>
</evidence>
<feature type="region of interest" description="Disordered" evidence="2">
    <location>
        <begin position="1108"/>
        <end position="1130"/>
    </location>
</feature>
<reference evidence="3 4" key="1">
    <citation type="journal article" date="2019" name="Commun. Biol.">
        <title>The bagworm genome reveals a unique fibroin gene that provides high tensile strength.</title>
        <authorList>
            <person name="Kono N."/>
            <person name="Nakamura H."/>
            <person name="Ohtoshi R."/>
            <person name="Tomita M."/>
            <person name="Numata K."/>
            <person name="Arakawa K."/>
        </authorList>
    </citation>
    <scope>NUCLEOTIDE SEQUENCE [LARGE SCALE GENOMIC DNA]</scope>
</reference>
<organism evidence="3 4">
    <name type="scientific">Eumeta variegata</name>
    <name type="common">Bagworm moth</name>
    <name type="synonym">Eumeta japonica</name>
    <dbReference type="NCBI Taxonomy" id="151549"/>
    <lineage>
        <taxon>Eukaryota</taxon>
        <taxon>Metazoa</taxon>
        <taxon>Ecdysozoa</taxon>
        <taxon>Arthropoda</taxon>
        <taxon>Hexapoda</taxon>
        <taxon>Insecta</taxon>
        <taxon>Pterygota</taxon>
        <taxon>Neoptera</taxon>
        <taxon>Endopterygota</taxon>
        <taxon>Lepidoptera</taxon>
        <taxon>Glossata</taxon>
        <taxon>Ditrysia</taxon>
        <taxon>Tineoidea</taxon>
        <taxon>Psychidae</taxon>
        <taxon>Oiketicinae</taxon>
        <taxon>Eumeta</taxon>
    </lineage>
</organism>
<feature type="region of interest" description="Disordered" evidence="2">
    <location>
        <begin position="811"/>
        <end position="840"/>
    </location>
</feature>